<dbReference type="AlphaFoldDB" id="A0A9L0QYU5"/>
<proteinExistence type="predicted"/>
<dbReference type="Proteomes" id="UP000002281">
    <property type="component" value="Chromosome 16"/>
</dbReference>
<dbReference type="PANTHER" id="PTHR31635">
    <property type="entry name" value="REVERSE TRANSCRIPTASE DOMAIN-CONTAINING PROTEIN-RELATED"/>
    <property type="match status" value="1"/>
</dbReference>
<dbReference type="PANTHER" id="PTHR31635:SF196">
    <property type="entry name" value="REVERSE TRANSCRIPTASE DOMAIN-CONTAINING PROTEIN-RELATED"/>
    <property type="match status" value="1"/>
</dbReference>
<sequence length="102" mass="12100">MKEIKENLSKYRDSPCSWMRRLSVVKMSFLPNLIYRFNAIPIKIPASYFVDTNKLVLKFIWNSKRPRIANTLLKKKNKVRGLTLPDFKTYNKATGIKTVWYL</sequence>
<evidence type="ECO:0000313" key="1">
    <source>
        <dbReference type="Ensembl" id="ENSECAP00000056797.1"/>
    </source>
</evidence>
<dbReference type="GeneTree" id="ENSGT01150000286946"/>
<keyword evidence="2" id="KW-1185">Reference proteome</keyword>
<reference evidence="1" key="3">
    <citation type="submission" date="2025-09" db="UniProtKB">
        <authorList>
            <consortium name="Ensembl"/>
        </authorList>
    </citation>
    <scope>IDENTIFICATION</scope>
    <source>
        <strain evidence="1">Thoroughbred</strain>
    </source>
</reference>
<reference evidence="1 2" key="1">
    <citation type="journal article" date="2009" name="Science">
        <title>Genome sequence, comparative analysis, and population genetics of the domestic horse.</title>
        <authorList>
            <consortium name="Broad Institute Genome Sequencing Platform"/>
            <consortium name="Broad Institute Whole Genome Assembly Team"/>
            <person name="Wade C.M."/>
            <person name="Giulotto E."/>
            <person name="Sigurdsson S."/>
            <person name="Zoli M."/>
            <person name="Gnerre S."/>
            <person name="Imsland F."/>
            <person name="Lear T.L."/>
            <person name="Adelson D.L."/>
            <person name="Bailey E."/>
            <person name="Bellone R.R."/>
            <person name="Bloecker H."/>
            <person name="Distl O."/>
            <person name="Edgar R.C."/>
            <person name="Garber M."/>
            <person name="Leeb T."/>
            <person name="Mauceli E."/>
            <person name="MacLeod J.N."/>
            <person name="Penedo M.C.T."/>
            <person name="Raison J.M."/>
            <person name="Sharpe T."/>
            <person name="Vogel J."/>
            <person name="Andersson L."/>
            <person name="Antczak D.F."/>
            <person name="Biagi T."/>
            <person name="Binns M.M."/>
            <person name="Chowdhary B.P."/>
            <person name="Coleman S.J."/>
            <person name="Della Valle G."/>
            <person name="Fryc S."/>
            <person name="Guerin G."/>
            <person name="Hasegawa T."/>
            <person name="Hill E.W."/>
            <person name="Jurka J."/>
            <person name="Kiialainen A."/>
            <person name="Lindgren G."/>
            <person name="Liu J."/>
            <person name="Magnani E."/>
            <person name="Mickelson J.R."/>
            <person name="Murray J."/>
            <person name="Nergadze S.G."/>
            <person name="Onofrio R."/>
            <person name="Pedroni S."/>
            <person name="Piras M.F."/>
            <person name="Raudsepp T."/>
            <person name="Rocchi M."/>
            <person name="Roeed K.H."/>
            <person name="Ryder O.A."/>
            <person name="Searle S."/>
            <person name="Skow L."/>
            <person name="Swinburne J.E."/>
            <person name="Syvaenen A.C."/>
            <person name="Tozaki T."/>
            <person name="Valberg S.J."/>
            <person name="Vaudin M."/>
            <person name="White J.R."/>
            <person name="Zody M.C."/>
            <person name="Lander E.S."/>
            <person name="Lindblad-Toh K."/>
        </authorList>
    </citation>
    <scope>NUCLEOTIDE SEQUENCE [LARGE SCALE GENOMIC DNA]</scope>
    <source>
        <strain evidence="1 2">Thoroughbred</strain>
    </source>
</reference>
<reference evidence="1" key="2">
    <citation type="submission" date="2025-08" db="UniProtKB">
        <authorList>
            <consortium name="Ensembl"/>
        </authorList>
    </citation>
    <scope>IDENTIFICATION</scope>
    <source>
        <strain evidence="1">Thoroughbred</strain>
    </source>
</reference>
<organism evidence="1 2">
    <name type="scientific">Equus caballus</name>
    <name type="common">Horse</name>
    <dbReference type="NCBI Taxonomy" id="9796"/>
    <lineage>
        <taxon>Eukaryota</taxon>
        <taxon>Metazoa</taxon>
        <taxon>Chordata</taxon>
        <taxon>Craniata</taxon>
        <taxon>Vertebrata</taxon>
        <taxon>Euteleostomi</taxon>
        <taxon>Mammalia</taxon>
        <taxon>Eutheria</taxon>
        <taxon>Laurasiatheria</taxon>
        <taxon>Perissodactyla</taxon>
        <taxon>Equidae</taxon>
        <taxon>Equus</taxon>
    </lineage>
</organism>
<accession>A0A9L0QYU5</accession>
<protein>
    <submittedName>
        <fullName evidence="1">Uncharacterized protein</fullName>
    </submittedName>
</protein>
<evidence type="ECO:0000313" key="2">
    <source>
        <dbReference type="Proteomes" id="UP000002281"/>
    </source>
</evidence>
<name>A0A9L0QYU5_HORSE</name>
<dbReference type="Ensembl" id="ENSECAT00000085918.1">
    <property type="protein sequence ID" value="ENSECAP00000056797.1"/>
    <property type="gene ID" value="ENSECAG00000045349.1"/>
</dbReference>